<comment type="function">
    <text evidence="9">Component of the spindle pole body (SPB) required for the proper execution of spindle pole body (SPB) duplication. Potential role in cross-linking filaments or anchoring other molecules. It is essential for growth.</text>
</comment>
<evidence type="ECO:0000256" key="3">
    <source>
        <dbReference type="ARBA" id="ARBA00005853"/>
    </source>
</evidence>
<dbReference type="OMA" id="MENKHEL"/>
<dbReference type="AlphaFoldDB" id="G0W724"/>
<name>G0W724_NAUDC</name>
<dbReference type="Gene3D" id="1.10.287.1490">
    <property type="match status" value="1"/>
</dbReference>
<dbReference type="OrthoDB" id="10255522at2759"/>
<evidence type="ECO:0000256" key="9">
    <source>
        <dbReference type="ARBA" id="ARBA00025064"/>
    </source>
</evidence>
<feature type="region of interest" description="Disordered" evidence="12">
    <location>
        <begin position="1"/>
        <end position="64"/>
    </location>
</feature>
<keyword evidence="8" id="KW-0539">Nucleus</keyword>
<evidence type="ECO:0000313" key="14">
    <source>
        <dbReference type="EMBL" id="CCD23585.1"/>
    </source>
</evidence>
<dbReference type="EMBL" id="HE580268">
    <property type="protein sequence ID" value="CCD23585.1"/>
    <property type="molecule type" value="Genomic_DNA"/>
</dbReference>
<keyword evidence="7" id="KW-0206">Cytoskeleton</keyword>
<feature type="compositionally biased region" description="Polar residues" evidence="12">
    <location>
        <begin position="28"/>
        <end position="37"/>
    </location>
</feature>
<feature type="compositionally biased region" description="Polar residues" evidence="12">
    <location>
        <begin position="110"/>
        <end position="122"/>
    </location>
</feature>
<dbReference type="KEGG" id="ndi:NDAI_0B05520"/>
<dbReference type="GO" id="GO:0005634">
    <property type="term" value="C:nucleus"/>
    <property type="evidence" value="ECO:0007669"/>
    <property type="project" value="UniProtKB-SubCell"/>
</dbReference>
<organism evidence="14 15">
    <name type="scientific">Naumovozyma dairenensis (strain ATCC 10597 / BCRC 20456 / CBS 421 / NBRC 0211 / NRRL Y-12639)</name>
    <name type="common">Saccharomyces dairenensis</name>
    <dbReference type="NCBI Taxonomy" id="1071378"/>
    <lineage>
        <taxon>Eukaryota</taxon>
        <taxon>Fungi</taxon>
        <taxon>Dikarya</taxon>
        <taxon>Ascomycota</taxon>
        <taxon>Saccharomycotina</taxon>
        <taxon>Saccharomycetes</taxon>
        <taxon>Saccharomycetales</taxon>
        <taxon>Saccharomycetaceae</taxon>
        <taxon>Naumovozyma</taxon>
    </lineage>
</organism>
<keyword evidence="6 11" id="KW-0175">Coiled coil</keyword>
<dbReference type="GO" id="GO:0005816">
    <property type="term" value="C:spindle pole body"/>
    <property type="evidence" value="ECO:0007669"/>
    <property type="project" value="UniProtKB-SubCell"/>
</dbReference>
<dbReference type="InterPro" id="IPR040593">
    <property type="entry name" value="Spc110_C"/>
</dbReference>
<accession>G0W724</accession>
<comment type="similarity">
    <text evidence="3">Belongs to the SPC110 family.</text>
</comment>
<evidence type="ECO:0000256" key="7">
    <source>
        <dbReference type="ARBA" id="ARBA00023212"/>
    </source>
</evidence>
<dbReference type="Gene3D" id="6.10.310.10">
    <property type="match status" value="1"/>
</dbReference>
<evidence type="ECO:0000256" key="5">
    <source>
        <dbReference type="ARBA" id="ARBA00022490"/>
    </source>
</evidence>
<reference evidence="14 15" key="1">
    <citation type="journal article" date="2011" name="Proc. Natl. Acad. Sci. U.S.A.">
        <title>Evolutionary erosion of yeast sex chromosomes by mating-type switching accidents.</title>
        <authorList>
            <person name="Gordon J.L."/>
            <person name="Armisen D."/>
            <person name="Proux-Wera E."/>
            <person name="Oheigeartaigh S.S."/>
            <person name="Byrne K.P."/>
            <person name="Wolfe K.H."/>
        </authorList>
    </citation>
    <scope>NUCLEOTIDE SEQUENCE [LARGE SCALE GENOMIC DNA]</scope>
    <source>
        <strain evidence="15">ATCC 10597 / BCRC 20456 / CBS 421 / NBRC 0211 / NRRL Y-12639</strain>
    </source>
</reference>
<comment type="subcellular location">
    <subcellularLocation>
        <location evidence="2">Cytoplasm</location>
        <location evidence="2">Cytoskeleton</location>
        <location evidence="2">Microtubule organizing center</location>
        <location evidence="2">Spindle pole body</location>
    </subcellularLocation>
    <subcellularLocation>
        <location evidence="1">Nucleus</location>
    </subcellularLocation>
</comment>
<keyword evidence="5" id="KW-0963">Cytoplasm</keyword>
<evidence type="ECO:0000256" key="8">
    <source>
        <dbReference type="ARBA" id="ARBA00023242"/>
    </source>
</evidence>
<dbReference type="RefSeq" id="XP_003668828.1">
    <property type="nucleotide sequence ID" value="XM_003668780.1"/>
</dbReference>
<sequence>MNQPPSHLKDTAFKKLEFTPIGTDKRSNNSPTKSPSMTRRAEGIVNDAEFFNDEEPPRKIRRTSLNDTVNSLAILNQEEQDELSDESDKDNAYSSEFDDTIPKIPEPHDSNNIQNNGSNAIHRNNENKDDEYKKNLMPELSDNIISSKPLKQQQEEVEMLIKENHTLKIRIRTLVNFFNGFDLNTLKNMDIIDEIGKWKQKYINLNTEYNTLKLKYDDLNLNSEKHSEAEVKIDKKKEAKLVKEHKVLQDSFNQTRLALDTLQNQFKKLQEEKAKADHEIRNLTTQHHEELDTKLSQLDRIIAEKDDLINKDTAKIHKLEEQLNSLNNDTTSQSTIDSLKKQLIEEKSMLERVKTENETLENKIHDLKSQLRESEIELKALSEKCGRYETEIRDHKSTSEKSNNYYKNKINELESKIKNLHLQLENLNTERQELQDALLGHDIAGSDELRGIKEDMQNELEKIKQLEETNHTLQINFDDLQKDNSKLTRNLKNSEENKKTLEIQVQSMQQTIDNLEKASIQLTSDLKKLTREVHDLNEKDVDSQEQISRLQDKIEKLKSVHKEELKIVNEELDGKRKELIETNFQIKQLQNQLFENVKNSTTSDINEKVIKEKQDQIEDLQRKLADLRDAIRTDQNKNLKKFDLRIKETEMKYTEELGKLKEDVRLLKNERAKLKNQLETIKESKVNMETQHDRELNEWISKFNSMSKEHNNLINRQDNKRDSYRNEIMETLNENKRLLAQLEALQNQRSDMEIEITKLSKSRDAYKDTLKNTLSNLDSITKEFSEYKRRNKNNDEKNESMSDRYQNMQEKLMRRINQLEDDNLLLERRLQNQPLSSRGTNDAERFSNASVSKYQDNIDYYKLKYNMEVQQNNDMRLQIDYLNLILKMISRNDKLNYLKAKDDIYLSRENKNNDADPIPRYNPYYNDSLNKQWSNNYEINPFNDFYRNNNEQRFFDRRDNQKQLKFKSVALLVLACIRMKRVANKHRWDRQRLRYLERKIALNDDTQSW</sequence>
<feature type="compositionally biased region" description="Acidic residues" evidence="12">
    <location>
        <begin position="78"/>
        <end position="88"/>
    </location>
</feature>
<feature type="compositionally biased region" description="Basic and acidic residues" evidence="12">
    <location>
        <begin position="7"/>
        <end position="27"/>
    </location>
</feature>
<evidence type="ECO:0000256" key="10">
    <source>
        <dbReference type="ARBA" id="ARBA00032118"/>
    </source>
</evidence>
<gene>
    <name evidence="14" type="primary">NDAI0B05520</name>
    <name evidence="14" type="ordered locus">NDAI_0B05520</name>
</gene>
<dbReference type="GeneID" id="11498255"/>
<keyword evidence="15" id="KW-1185">Reference proteome</keyword>
<protein>
    <recommendedName>
        <fullName evidence="4">Spindle pole body component 110</fullName>
    </recommendedName>
    <alternativeName>
        <fullName evidence="10">Spindle pole body spacer protein SPC110</fullName>
    </alternativeName>
</protein>
<dbReference type="HOGENOM" id="CLU_329279_0_0_1"/>
<evidence type="ECO:0000256" key="12">
    <source>
        <dbReference type="SAM" id="MobiDB-lite"/>
    </source>
</evidence>
<evidence type="ECO:0000256" key="6">
    <source>
        <dbReference type="ARBA" id="ARBA00023054"/>
    </source>
</evidence>
<feature type="domain" description="Spindle pole body component 110 C-terminal" evidence="13">
    <location>
        <begin position="959"/>
        <end position="1009"/>
    </location>
</feature>
<evidence type="ECO:0000256" key="11">
    <source>
        <dbReference type="SAM" id="Coils"/>
    </source>
</evidence>
<feature type="coiled-coil region" evidence="11">
    <location>
        <begin position="252"/>
        <end position="829"/>
    </location>
</feature>
<evidence type="ECO:0000313" key="15">
    <source>
        <dbReference type="Proteomes" id="UP000000689"/>
    </source>
</evidence>
<evidence type="ECO:0000256" key="4">
    <source>
        <dbReference type="ARBA" id="ARBA00016285"/>
    </source>
</evidence>
<evidence type="ECO:0000259" key="13">
    <source>
        <dbReference type="Pfam" id="PF18520"/>
    </source>
</evidence>
<dbReference type="Proteomes" id="UP000000689">
    <property type="component" value="Chromosome 2"/>
</dbReference>
<evidence type="ECO:0000256" key="2">
    <source>
        <dbReference type="ARBA" id="ARBA00004317"/>
    </source>
</evidence>
<dbReference type="Pfam" id="PF18520">
    <property type="entry name" value="Spc110_C"/>
    <property type="match status" value="1"/>
</dbReference>
<feature type="region of interest" description="Disordered" evidence="12">
    <location>
        <begin position="76"/>
        <end position="127"/>
    </location>
</feature>
<dbReference type="eggNOG" id="ENOG502QUTQ">
    <property type="taxonomic scope" value="Eukaryota"/>
</dbReference>
<proteinExistence type="inferred from homology"/>
<evidence type="ECO:0000256" key="1">
    <source>
        <dbReference type="ARBA" id="ARBA00004123"/>
    </source>
</evidence>